<evidence type="ECO:0000256" key="2">
    <source>
        <dbReference type="ARBA" id="ARBA00022748"/>
    </source>
</evidence>
<dbReference type="GO" id="GO:0017004">
    <property type="term" value="P:cytochrome complex assembly"/>
    <property type="evidence" value="ECO:0007669"/>
    <property type="project" value="UniProtKB-KW"/>
</dbReference>
<feature type="domain" description="Thioredoxin" evidence="6">
    <location>
        <begin position="57"/>
        <end position="193"/>
    </location>
</feature>
<dbReference type="PROSITE" id="PS51257">
    <property type="entry name" value="PROKAR_LIPOPROTEIN"/>
    <property type="match status" value="1"/>
</dbReference>
<dbReference type="PROSITE" id="PS00194">
    <property type="entry name" value="THIOREDOXIN_1"/>
    <property type="match status" value="1"/>
</dbReference>
<dbReference type="InterPro" id="IPR013766">
    <property type="entry name" value="Thioredoxin_domain"/>
</dbReference>
<keyword evidence="5" id="KW-0676">Redox-active center</keyword>
<evidence type="ECO:0000256" key="1">
    <source>
        <dbReference type="ARBA" id="ARBA00004196"/>
    </source>
</evidence>
<dbReference type="InterPro" id="IPR017937">
    <property type="entry name" value="Thioredoxin_CS"/>
</dbReference>
<dbReference type="PROSITE" id="PS51352">
    <property type="entry name" value="THIOREDOXIN_2"/>
    <property type="match status" value="1"/>
</dbReference>
<dbReference type="PANTHER" id="PTHR42852:SF6">
    <property type="entry name" value="THIOL:DISULFIDE INTERCHANGE PROTEIN DSBE"/>
    <property type="match status" value="1"/>
</dbReference>
<name>A0A8J4DZB4_9ACTN</name>
<evidence type="ECO:0000256" key="4">
    <source>
        <dbReference type="ARBA" id="ARBA00023157"/>
    </source>
</evidence>
<evidence type="ECO:0000313" key="7">
    <source>
        <dbReference type="EMBL" id="GIJ53877.1"/>
    </source>
</evidence>
<evidence type="ECO:0000313" key="8">
    <source>
        <dbReference type="Proteomes" id="UP000612585"/>
    </source>
</evidence>
<keyword evidence="3" id="KW-0812">Transmembrane</keyword>
<evidence type="ECO:0000259" key="6">
    <source>
        <dbReference type="PROSITE" id="PS51352"/>
    </source>
</evidence>
<dbReference type="Pfam" id="PF00578">
    <property type="entry name" value="AhpC-TSA"/>
    <property type="match status" value="1"/>
</dbReference>
<dbReference type="Proteomes" id="UP000612585">
    <property type="component" value="Unassembled WGS sequence"/>
</dbReference>
<dbReference type="PANTHER" id="PTHR42852">
    <property type="entry name" value="THIOL:DISULFIDE INTERCHANGE PROTEIN DSBE"/>
    <property type="match status" value="1"/>
</dbReference>
<accession>A0A8J4DZB4</accession>
<dbReference type="GO" id="GO:0016209">
    <property type="term" value="F:antioxidant activity"/>
    <property type="evidence" value="ECO:0007669"/>
    <property type="project" value="InterPro"/>
</dbReference>
<gene>
    <name evidence="7" type="ORF">Vau01_013930</name>
</gene>
<evidence type="ECO:0000256" key="3">
    <source>
        <dbReference type="ARBA" id="ARBA00022968"/>
    </source>
</evidence>
<keyword evidence="2" id="KW-0201">Cytochrome c-type biogenesis</keyword>
<dbReference type="InterPro" id="IPR000866">
    <property type="entry name" value="AhpC/TSA"/>
</dbReference>
<dbReference type="GO" id="GO:0030313">
    <property type="term" value="C:cell envelope"/>
    <property type="evidence" value="ECO:0007669"/>
    <property type="project" value="UniProtKB-SubCell"/>
</dbReference>
<dbReference type="InterPro" id="IPR050553">
    <property type="entry name" value="Thioredoxin_ResA/DsbE_sf"/>
</dbReference>
<keyword evidence="4" id="KW-1015">Disulfide bond</keyword>
<dbReference type="InterPro" id="IPR036249">
    <property type="entry name" value="Thioredoxin-like_sf"/>
</dbReference>
<comment type="caution">
    <text evidence="7">The sequence shown here is derived from an EMBL/GenBank/DDBJ whole genome shotgun (WGS) entry which is preliminary data.</text>
</comment>
<protein>
    <recommendedName>
        <fullName evidence="6">Thioredoxin domain-containing protein</fullName>
    </recommendedName>
</protein>
<dbReference type="EMBL" id="BOPG01000009">
    <property type="protein sequence ID" value="GIJ53877.1"/>
    <property type="molecule type" value="Genomic_DNA"/>
</dbReference>
<comment type="subcellular location">
    <subcellularLocation>
        <location evidence="1">Cell envelope</location>
    </subcellularLocation>
</comment>
<dbReference type="CDD" id="cd02966">
    <property type="entry name" value="TlpA_like_family"/>
    <property type="match status" value="1"/>
</dbReference>
<keyword evidence="8" id="KW-1185">Reference proteome</keyword>
<organism evidence="7 8">
    <name type="scientific">Virgisporangium aurantiacum</name>
    <dbReference type="NCBI Taxonomy" id="175570"/>
    <lineage>
        <taxon>Bacteria</taxon>
        <taxon>Bacillati</taxon>
        <taxon>Actinomycetota</taxon>
        <taxon>Actinomycetes</taxon>
        <taxon>Micromonosporales</taxon>
        <taxon>Micromonosporaceae</taxon>
        <taxon>Virgisporangium</taxon>
    </lineage>
</organism>
<reference evidence="7" key="1">
    <citation type="submission" date="2021-01" db="EMBL/GenBank/DDBJ databases">
        <title>Whole genome shotgun sequence of Virgisporangium aurantiacum NBRC 16421.</title>
        <authorList>
            <person name="Komaki H."/>
            <person name="Tamura T."/>
        </authorList>
    </citation>
    <scope>NUCLEOTIDE SEQUENCE</scope>
    <source>
        <strain evidence="7">NBRC 16421</strain>
    </source>
</reference>
<evidence type="ECO:0000256" key="5">
    <source>
        <dbReference type="ARBA" id="ARBA00023284"/>
    </source>
</evidence>
<proteinExistence type="predicted"/>
<keyword evidence="3" id="KW-0735">Signal-anchor</keyword>
<dbReference type="AlphaFoldDB" id="A0A8J4DZB4"/>
<dbReference type="GO" id="GO:0016491">
    <property type="term" value="F:oxidoreductase activity"/>
    <property type="evidence" value="ECO:0007669"/>
    <property type="project" value="InterPro"/>
</dbReference>
<dbReference type="SUPFAM" id="SSF52833">
    <property type="entry name" value="Thioredoxin-like"/>
    <property type="match status" value="1"/>
</dbReference>
<dbReference type="Gene3D" id="3.40.30.10">
    <property type="entry name" value="Glutaredoxin"/>
    <property type="match status" value="1"/>
</dbReference>
<sequence length="195" mass="20104">MRVVAVVALLTLVVTSGCSRGRDGSAPPVTSDSGTGAPCVPAATSAASASPGVNVETASNQKVPDVALACFAGGDKVEIGELHRPAIVNLWASWCAPCRTELPALNTYAQRGTVLVLGVNTEDSRTGAGSIVDDLKLGFPNLYDREGKLHKALGSLPMPVTLFLTADGTVVYTHRAGALDTAGFERIAREYLGAP</sequence>